<keyword evidence="2" id="KW-0805">Transcription regulation</keyword>
<evidence type="ECO:0000256" key="5">
    <source>
        <dbReference type="ARBA" id="ARBA00023242"/>
    </source>
</evidence>
<dbReference type="PROSITE" id="PS51294">
    <property type="entry name" value="HTH_MYB"/>
    <property type="match status" value="1"/>
</dbReference>
<keyword evidence="11" id="KW-1185">Reference proteome</keyword>
<feature type="domain" description="HTH myb-type" evidence="9">
    <location>
        <begin position="116"/>
        <end position="168"/>
    </location>
</feature>
<dbReference type="Gene3D" id="1.10.10.60">
    <property type="entry name" value="Homeodomain-like"/>
    <property type="match status" value="1"/>
</dbReference>
<dbReference type="SMART" id="SM00717">
    <property type="entry name" value="SANT"/>
    <property type="match status" value="1"/>
</dbReference>
<dbReference type="Pfam" id="PF00249">
    <property type="entry name" value="Myb_DNA-binding"/>
    <property type="match status" value="1"/>
</dbReference>
<feature type="compositionally biased region" description="Polar residues" evidence="6">
    <location>
        <begin position="206"/>
        <end position="216"/>
    </location>
</feature>
<feature type="domain" description="SANT" evidence="8">
    <location>
        <begin position="122"/>
        <end position="168"/>
    </location>
</feature>
<dbReference type="InterPro" id="IPR001005">
    <property type="entry name" value="SANT/Myb"/>
</dbReference>
<dbReference type="PANTHER" id="PTHR12802:SF155">
    <property type="entry name" value="DEUBIQUITINASE MYSM1"/>
    <property type="match status" value="1"/>
</dbReference>
<evidence type="ECO:0000259" key="7">
    <source>
        <dbReference type="PROSITE" id="PS50090"/>
    </source>
</evidence>
<feature type="region of interest" description="Disordered" evidence="6">
    <location>
        <begin position="169"/>
        <end position="228"/>
    </location>
</feature>
<feature type="region of interest" description="Disordered" evidence="6">
    <location>
        <begin position="348"/>
        <end position="381"/>
    </location>
</feature>
<dbReference type="STRING" id="448386.A0A2V3J2V5"/>
<protein>
    <submittedName>
        <fullName evidence="10">Myb-like protein G</fullName>
    </submittedName>
</protein>
<evidence type="ECO:0000259" key="8">
    <source>
        <dbReference type="PROSITE" id="PS51293"/>
    </source>
</evidence>
<dbReference type="NCBIfam" id="TIGR01557">
    <property type="entry name" value="myb_SHAQKYF"/>
    <property type="match status" value="1"/>
</dbReference>
<dbReference type="Proteomes" id="UP000247409">
    <property type="component" value="Unassembled WGS sequence"/>
</dbReference>
<feature type="compositionally biased region" description="Polar residues" evidence="6">
    <location>
        <begin position="362"/>
        <end position="379"/>
    </location>
</feature>
<evidence type="ECO:0000313" key="10">
    <source>
        <dbReference type="EMBL" id="PXF48715.1"/>
    </source>
</evidence>
<reference evidence="10 11" key="1">
    <citation type="journal article" date="2018" name="Mol. Biol. Evol.">
        <title>Analysis of the draft genome of the red seaweed Gracilariopsis chorda provides insights into genome size evolution in Rhodophyta.</title>
        <authorList>
            <person name="Lee J."/>
            <person name="Yang E.C."/>
            <person name="Graf L."/>
            <person name="Yang J.H."/>
            <person name="Qiu H."/>
            <person name="Zel Zion U."/>
            <person name="Chan C.X."/>
            <person name="Stephens T.G."/>
            <person name="Weber A.P.M."/>
            <person name="Boo G.H."/>
            <person name="Boo S.M."/>
            <person name="Kim K.M."/>
            <person name="Shin Y."/>
            <person name="Jung M."/>
            <person name="Lee S.J."/>
            <person name="Yim H.S."/>
            <person name="Lee J.H."/>
            <person name="Bhattacharya D."/>
            <person name="Yoon H.S."/>
        </authorList>
    </citation>
    <scope>NUCLEOTIDE SEQUENCE [LARGE SCALE GENOMIC DNA]</scope>
    <source>
        <strain evidence="10 11">SKKU-2015</strain>
        <tissue evidence="10">Whole body</tissue>
    </source>
</reference>
<feature type="compositionally biased region" description="Polar residues" evidence="6">
    <location>
        <begin position="9"/>
        <end position="25"/>
    </location>
</feature>
<evidence type="ECO:0000256" key="3">
    <source>
        <dbReference type="ARBA" id="ARBA00023125"/>
    </source>
</evidence>
<dbReference type="CDD" id="cd00167">
    <property type="entry name" value="SANT"/>
    <property type="match status" value="1"/>
</dbReference>
<keyword evidence="4" id="KW-0804">Transcription</keyword>
<dbReference type="InterPro" id="IPR009057">
    <property type="entry name" value="Homeodomain-like_sf"/>
</dbReference>
<feature type="compositionally biased region" description="Polar residues" evidence="6">
    <location>
        <begin position="186"/>
        <end position="199"/>
    </location>
</feature>
<evidence type="ECO:0000313" key="11">
    <source>
        <dbReference type="Proteomes" id="UP000247409"/>
    </source>
</evidence>
<proteinExistence type="predicted"/>
<name>A0A2V3J2V5_9FLOR</name>
<evidence type="ECO:0000256" key="2">
    <source>
        <dbReference type="ARBA" id="ARBA00023015"/>
    </source>
</evidence>
<evidence type="ECO:0000256" key="1">
    <source>
        <dbReference type="ARBA" id="ARBA00004123"/>
    </source>
</evidence>
<dbReference type="FunFam" id="1.10.10.60:FF:000023">
    <property type="entry name" value="protein REVEILLE 6 isoform X1"/>
    <property type="match status" value="1"/>
</dbReference>
<feature type="compositionally biased region" description="Pro residues" evidence="6">
    <location>
        <begin position="58"/>
        <end position="77"/>
    </location>
</feature>
<dbReference type="PROSITE" id="PS51293">
    <property type="entry name" value="SANT"/>
    <property type="match status" value="1"/>
</dbReference>
<dbReference type="InterPro" id="IPR006447">
    <property type="entry name" value="Myb_dom_plants"/>
</dbReference>
<dbReference type="SUPFAM" id="SSF46689">
    <property type="entry name" value="Homeodomain-like"/>
    <property type="match status" value="1"/>
</dbReference>
<dbReference type="EMBL" id="NBIV01000012">
    <property type="protein sequence ID" value="PXF48715.1"/>
    <property type="molecule type" value="Genomic_DNA"/>
</dbReference>
<accession>A0A2V3J2V5</accession>
<evidence type="ECO:0000256" key="6">
    <source>
        <dbReference type="SAM" id="MobiDB-lite"/>
    </source>
</evidence>
<feature type="domain" description="Myb-like" evidence="7">
    <location>
        <begin position="118"/>
        <end position="164"/>
    </location>
</feature>
<dbReference type="GO" id="GO:0003677">
    <property type="term" value="F:DNA binding"/>
    <property type="evidence" value="ECO:0007669"/>
    <property type="project" value="UniProtKB-KW"/>
</dbReference>
<sequence>MTAQEKHPSTNAFHASPSQPGSTRPATIPPQSIPPSSHPSPSPPPHLAPDKHIVSSPILPPHTPTPPSRAMPSPSQPTTPKRSEKKNSASATDPKNKHSGANGPPAKKPRKKYVITKNREIWTPEEHQLFLEALKKYGRSWKQIEGHVRTKNVIQIRSHAQKYFIKVQKNNTGEHIPPPRQKRKQNPATSTTPPSSAQQPVLPHQPQMSIPLSTPMGSPHQHPMAFTLPGTPIPHLPVTPHMYSLHALSLHAQPSPYMGYRHPLAAMRPPQQGNTSQPARTAKTISPRLSDPSDLVAVQQRQQHRPPQQQLNGVVGTPPLNFQTAIPLTHAIDRQQAFLQMMQHQHAAGRTPVPSTPPVSSAMRSTTSTELTPRNTPNLPKQEPLFNRDLHMASPSPMTCVSPAQMNHTSIERIPASGERPPLGSAQTAAEATAIEPEPGGSDLGRESSASGSTNVLGASNGAKPPHSSVMPEIIATSPNFMRIYAFFATVIDPTKMLSIHSIVEDSELSALDWEIIKLLVKNLEVNVQSTIFRQQLSETCTQRLQLQQRHEQEQ</sequence>
<feature type="compositionally biased region" description="Pro residues" evidence="6">
    <location>
        <begin position="27"/>
        <end position="47"/>
    </location>
</feature>
<dbReference type="PANTHER" id="PTHR12802">
    <property type="entry name" value="SWI/SNF COMPLEX-RELATED"/>
    <property type="match status" value="1"/>
</dbReference>
<comment type="subcellular location">
    <subcellularLocation>
        <location evidence="1">Nucleus</location>
    </subcellularLocation>
</comment>
<comment type="caution">
    <text evidence="10">The sequence shown here is derived from an EMBL/GenBank/DDBJ whole genome shotgun (WGS) entry which is preliminary data.</text>
</comment>
<dbReference type="InterPro" id="IPR017884">
    <property type="entry name" value="SANT_dom"/>
</dbReference>
<feature type="region of interest" description="Disordered" evidence="6">
    <location>
        <begin position="1"/>
        <end position="113"/>
    </location>
</feature>
<dbReference type="Pfam" id="PF24904">
    <property type="entry name" value="RVE6"/>
    <property type="match status" value="1"/>
</dbReference>
<organism evidence="10 11">
    <name type="scientific">Gracilariopsis chorda</name>
    <dbReference type="NCBI Taxonomy" id="448386"/>
    <lineage>
        <taxon>Eukaryota</taxon>
        <taxon>Rhodophyta</taxon>
        <taxon>Florideophyceae</taxon>
        <taxon>Rhodymeniophycidae</taxon>
        <taxon>Gracilariales</taxon>
        <taxon>Gracilariaceae</taxon>
        <taxon>Gracilariopsis</taxon>
    </lineage>
</organism>
<keyword evidence="5" id="KW-0539">Nucleus</keyword>
<keyword evidence="3" id="KW-0238">DNA-binding</keyword>
<gene>
    <name evidence="10" type="ORF">BWQ96_01567</name>
</gene>
<dbReference type="InterPro" id="IPR017930">
    <property type="entry name" value="Myb_dom"/>
</dbReference>
<dbReference type="AlphaFoldDB" id="A0A2V3J2V5"/>
<evidence type="ECO:0000256" key="4">
    <source>
        <dbReference type="ARBA" id="ARBA00023163"/>
    </source>
</evidence>
<dbReference type="OrthoDB" id="118550at2759"/>
<feature type="compositionally biased region" description="Polar residues" evidence="6">
    <location>
        <begin position="448"/>
        <end position="458"/>
    </location>
</feature>
<feature type="region of interest" description="Disordered" evidence="6">
    <location>
        <begin position="269"/>
        <end position="291"/>
    </location>
</feature>
<dbReference type="GO" id="GO:0005634">
    <property type="term" value="C:nucleus"/>
    <property type="evidence" value="ECO:0007669"/>
    <property type="project" value="UniProtKB-SubCell"/>
</dbReference>
<dbReference type="GO" id="GO:0010468">
    <property type="term" value="P:regulation of gene expression"/>
    <property type="evidence" value="ECO:0007669"/>
    <property type="project" value="UniProtKB-ARBA"/>
</dbReference>
<dbReference type="PROSITE" id="PS50090">
    <property type="entry name" value="MYB_LIKE"/>
    <property type="match status" value="1"/>
</dbReference>
<evidence type="ECO:0000259" key="9">
    <source>
        <dbReference type="PROSITE" id="PS51294"/>
    </source>
</evidence>
<feature type="region of interest" description="Disordered" evidence="6">
    <location>
        <begin position="436"/>
        <end position="469"/>
    </location>
</feature>